<proteinExistence type="predicted"/>
<gene>
    <name evidence="1" type="ORF">ROSEINA2194_03276</name>
</gene>
<reference evidence="1 2" key="2">
    <citation type="submission" date="2009-03" db="EMBL/GenBank/DDBJ databases">
        <title>Draft genome sequence of Roseburia inulinivorans (DSM 16841).</title>
        <authorList>
            <person name="Sudarsanam P."/>
            <person name="Ley R."/>
            <person name="Guruge J."/>
            <person name="Turnbaugh P.J."/>
            <person name="Mahowald M."/>
            <person name="Liep D."/>
            <person name="Gordon J."/>
        </authorList>
    </citation>
    <scope>NUCLEOTIDE SEQUENCE [LARGE SCALE GENOMIC DNA]</scope>
    <source>
        <strain evidence="1 2">DSM 16841</strain>
    </source>
</reference>
<organism evidence="1 2">
    <name type="scientific">Roseburia inulinivorans DSM 16841</name>
    <dbReference type="NCBI Taxonomy" id="622312"/>
    <lineage>
        <taxon>Bacteria</taxon>
        <taxon>Bacillati</taxon>
        <taxon>Bacillota</taxon>
        <taxon>Clostridia</taxon>
        <taxon>Lachnospirales</taxon>
        <taxon>Lachnospiraceae</taxon>
        <taxon>Roseburia</taxon>
    </lineage>
</organism>
<dbReference type="EMBL" id="ACFY01000140">
    <property type="protein sequence ID" value="EEG92843.1"/>
    <property type="molecule type" value="Genomic_DNA"/>
</dbReference>
<dbReference type="AlphaFoldDB" id="C0FWZ6"/>
<dbReference type="Proteomes" id="UP000003561">
    <property type="component" value="Unassembled WGS sequence"/>
</dbReference>
<sequence>MRERACAVIAVKHLTEKYGGTIVASQEKYILIIPKQNRSNSQTNPLYDTDNE</sequence>
<comment type="caution">
    <text evidence="1">The sequence shown here is derived from an EMBL/GenBank/DDBJ whole genome shotgun (WGS) entry which is preliminary data.</text>
</comment>
<evidence type="ECO:0000313" key="2">
    <source>
        <dbReference type="Proteomes" id="UP000003561"/>
    </source>
</evidence>
<protein>
    <recommendedName>
        <fullName evidence="3">Sensor histidine kinase NatK C-terminal domain-containing protein</fullName>
    </recommendedName>
</protein>
<accession>C0FWZ6</accession>
<evidence type="ECO:0008006" key="3">
    <source>
        <dbReference type="Google" id="ProtNLM"/>
    </source>
</evidence>
<name>C0FWZ6_9FIRM</name>
<reference evidence="1 2" key="1">
    <citation type="submission" date="2009-02" db="EMBL/GenBank/DDBJ databases">
        <authorList>
            <person name="Fulton L."/>
            <person name="Clifton S."/>
            <person name="Fulton B."/>
            <person name="Xu J."/>
            <person name="Minx P."/>
            <person name="Pepin K.H."/>
            <person name="Johnson M."/>
            <person name="Bhonagiri V."/>
            <person name="Nash W.E."/>
            <person name="Mardis E.R."/>
            <person name="Wilson R.K."/>
        </authorList>
    </citation>
    <scope>NUCLEOTIDE SEQUENCE [LARGE SCALE GENOMIC DNA]</scope>
    <source>
        <strain evidence="1 2">DSM 16841</strain>
    </source>
</reference>
<evidence type="ECO:0000313" key="1">
    <source>
        <dbReference type="EMBL" id="EEG92843.1"/>
    </source>
</evidence>